<protein>
    <submittedName>
        <fullName evidence="1">Uncharacterized protein</fullName>
    </submittedName>
</protein>
<gene>
    <name evidence="1" type="ORF">LEP1GSC115_1087</name>
</gene>
<organism evidence="1 2">
    <name type="scientific">Leptospira interrogans serovar Australis str. 200703203</name>
    <dbReference type="NCBI Taxonomy" id="1085541"/>
    <lineage>
        <taxon>Bacteria</taxon>
        <taxon>Pseudomonadati</taxon>
        <taxon>Spirochaetota</taxon>
        <taxon>Spirochaetia</taxon>
        <taxon>Leptospirales</taxon>
        <taxon>Leptospiraceae</taxon>
        <taxon>Leptospira</taxon>
    </lineage>
</organism>
<evidence type="ECO:0000313" key="1">
    <source>
        <dbReference type="EMBL" id="EMY24913.1"/>
    </source>
</evidence>
<evidence type="ECO:0000313" key="2">
    <source>
        <dbReference type="Proteomes" id="UP000012220"/>
    </source>
</evidence>
<name>N1UF47_LEPIR</name>
<comment type="caution">
    <text evidence="1">The sequence shown here is derived from an EMBL/GenBank/DDBJ whole genome shotgun (WGS) entry which is preliminary data.</text>
</comment>
<proteinExistence type="predicted"/>
<dbReference type="Proteomes" id="UP000012220">
    <property type="component" value="Unassembled WGS sequence"/>
</dbReference>
<dbReference type="AlphaFoldDB" id="N1UF47"/>
<sequence>MNIKLQPEEVKNVTDIALKIIYFLFGDPKKIRSNIDFSTRFHL</sequence>
<dbReference type="BioCyc" id="LINT1085541:G11IQ-1277-MONOMER"/>
<dbReference type="EMBL" id="AHNY02000172">
    <property type="protein sequence ID" value="EMY24913.1"/>
    <property type="molecule type" value="Genomic_DNA"/>
</dbReference>
<accession>N1UF47</accession>
<reference evidence="1 2" key="1">
    <citation type="submission" date="2013-02" db="EMBL/GenBank/DDBJ databases">
        <authorList>
            <person name="Harkins D.M."/>
            <person name="Durkin A.S."/>
            <person name="Brinkac L.M."/>
            <person name="Haft D.H."/>
            <person name="Selengut J.D."/>
            <person name="Sanka R."/>
            <person name="DePew J."/>
            <person name="Purushe J."/>
            <person name="Picardeau M."/>
            <person name="Werts C."/>
            <person name="Goarant C."/>
            <person name="Vinetz J.M."/>
            <person name="Sutton G.G."/>
            <person name="Nierman W.C."/>
            <person name="Fouts D.E."/>
        </authorList>
    </citation>
    <scope>NUCLEOTIDE SEQUENCE [LARGE SCALE GENOMIC DNA]</scope>
    <source>
        <strain evidence="1 2">200703203</strain>
    </source>
</reference>